<dbReference type="EMBL" id="MCFI01000009">
    <property type="protein sequence ID" value="ORY82707.1"/>
    <property type="molecule type" value="Genomic_DNA"/>
</dbReference>
<evidence type="ECO:0000313" key="3">
    <source>
        <dbReference type="Proteomes" id="UP000193685"/>
    </source>
</evidence>
<comment type="caution">
    <text evidence="2">The sequence shown here is derived from an EMBL/GenBank/DDBJ whole genome shotgun (WGS) entry which is preliminary data.</text>
</comment>
<reference evidence="2 3" key="1">
    <citation type="submission" date="2016-07" db="EMBL/GenBank/DDBJ databases">
        <title>Pervasive Adenine N6-methylation of Active Genes in Fungi.</title>
        <authorList>
            <consortium name="DOE Joint Genome Institute"/>
            <person name="Mondo S.J."/>
            <person name="Dannebaum R.O."/>
            <person name="Kuo R.C."/>
            <person name="Labutti K."/>
            <person name="Haridas S."/>
            <person name="Kuo A."/>
            <person name="Salamov A."/>
            <person name="Ahrendt S.R."/>
            <person name="Lipzen A."/>
            <person name="Sullivan W."/>
            <person name="Andreopoulos W.B."/>
            <person name="Clum A."/>
            <person name="Lindquist E."/>
            <person name="Daum C."/>
            <person name="Ramamoorthy G.K."/>
            <person name="Gryganskyi A."/>
            <person name="Culley D."/>
            <person name="Magnuson J.K."/>
            <person name="James T.Y."/>
            <person name="O'Malley M.A."/>
            <person name="Stajich J.E."/>
            <person name="Spatafora J.W."/>
            <person name="Visel A."/>
            <person name="Grigoriev I.V."/>
        </authorList>
    </citation>
    <scope>NUCLEOTIDE SEQUENCE [LARGE SCALE GENOMIC DNA]</scope>
    <source>
        <strain evidence="2 3">12-1054</strain>
    </source>
</reference>
<dbReference type="RefSeq" id="XP_040725578.1">
    <property type="nucleotide sequence ID" value="XM_040871224.1"/>
</dbReference>
<gene>
    <name evidence="2" type="ORF">BCR37DRAFT_392908</name>
</gene>
<proteinExistence type="predicted"/>
<dbReference type="STRING" id="56484.A0A1Y2FGG3"/>
<accession>A0A1Y2FGG3</accession>
<dbReference type="AlphaFoldDB" id="A0A1Y2FGG3"/>
<sequence length="348" mass="39202">MLSFEADVHHDWNDRSLLVESLLSTPVQQGTGHVLTPSTGHTDRSDLVQDSQVFSLPPLHLSALAVLQKQSSPTRPSPAQVSTTSASSRSIWDSKFVNHLYVDHSIHPPQPYQPPFQNRAFYGKSVTPQSDERTTDRGSTNSSPEQKRPSVPVEKAMPALLPAFIEAEATSPFYCADSSQMIEKTGLMLPPLSPARGKKHTRHEHAVETSEVDTPWPVDQVYETFELPTQHDTNPPFLPDFLIELPQPKPKVQKRRLISLERGYWAINARDHHLSQSALDDLWKKLEGCIKSASLAWVSLHRIPSHLRVYCWAGCAMSLWVLIREYCKPNKLRAIAWYDAEGKLVLAR</sequence>
<organism evidence="2 3">
    <name type="scientific">Protomyces lactucae-debilis</name>
    <dbReference type="NCBI Taxonomy" id="2754530"/>
    <lineage>
        <taxon>Eukaryota</taxon>
        <taxon>Fungi</taxon>
        <taxon>Dikarya</taxon>
        <taxon>Ascomycota</taxon>
        <taxon>Taphrinomycotina</taxon>
        <taxon>Taphrinomycetes</taxon>
        <taxon>Taphrinales</taxon>
        <taxon>Protomycetaceae</taxon>
        <taxon>Protomyces</taxon>
    </lineage>
</organism>
<name>A0A1Y2FGG3_PROLT</name>
<dbReference type="OrthoDB" id="5395975at2759"/>
<protein>
    <submittedName>
        <fullName evidence="2">Uncharacterized protein</fullName>
    </submittedName>
</protein>
<dbReference type="Proteomes" id="UP000193685">
    <property type="component" value="Unassembled WGS sequence"/>
</dbReference>
<feature type="region of interest" description="Disordered" evidence="1">
    <location>
        <begin position="108"/>
        <end position="153"/>
    </location>
</feature>
<dbReference type="GeneID" id="63787823"/>
<evidence type="ECO:0000313" key="2">
    <source>
        <dbReference type="EMBL" id="ORY82707.1"/>
    </source>
</evidence>
<keyword evidence="3" id="KW-1185">Reference proteome</keyword>
<dbReference type="OMA" id="YWAINAR"/>
<evidence type="ECO:0000256" key="1">
    <source>
        <dbReference type="SAM" id="MobiDB-lite"/>
    </source>
</evidence>